<accession>A0A319D025</accession>
<sequence>MSKPYAKFTTSDPDCFRRTGPSCPPLPPIPPTIHTPDGTPLYETLTQSLLHSILRNDDLPLLHLYAANPSTRIFSQEYEVCYKSSVYIAARYSTFEVIRALAEIYMRDDRMTESLGNYCEEMVVSLMNVACTRRDRGMVEWLLEKGGTCPIILLGRPATAA</sequence>
<organism evidence="1 2">
    <name type="scientific">Aspergillus ellipticus CBS 707.79</name>
    <dbReference type="NCBI Taxonomy" id="1448320"/>
    <lineage>
        <taxon>Eukaryota</taxon>
        <taxon>Fungi</taxon>
        <taxon>Dikarya</taxon>
        <taxon>Ascomycota</taxon>
        <taxon>Pezizomycotina</taxon>
        <taxon>Eurotiomycetes</taxon>
        <taxon>Eurotiomycetidae</taxon>
        <taxon>Eurotiales</taxon>
        <taxon>Aspergillaceae</taxon>
        <taxon>Aspergillus</taxon>
        <taxon>Aspergillus subgen. Circumdati</taxon>
    </lineage>
</organism>
<evidence type="ECO:0000313" key="1">
    <source>
        <dbReference type="EMBL" id="PYH90321.1"/>
    </source>
</evidence>
<dbReference type="Proteomes" id="UP000247810">
    <property type="component" value="Unassembled WGS sequence"/>
</dbReference>
<proteinExistence type="predicted"/>
<dbReference type="AlphaFoldDB" id="A0A319D025"/>
<reference evidence="1 2" key="1">
    <citation type="submission" date="2018-02" db="EMBL/GenBank/DDBJ databases">
        <title>The genomes of Aspergillus section Nigri reveals drivers in fungal speciation.</title>
        <authorList>
            <consortium name="DOE Joint Genome Institute"/>
            <person name="Vesth T.C."/>
            <person name="Nybo J."/>
            <person name="Theobald S."/>
            <person name="Brandl J."/>
            <person name="Frisvad J.C."/>
            <person name="Nielsen K.F."/>
            <person name="Lyhne E.K."/>
            <person name="Kogle M.E."/>
            <person name="Kuo A."/>
            <person name="Riley R."/>
            <person name="Clum A."/>
            <person name="Nolan M."/>
            <person name="Lipzen A."/>
            <person name="Salamov A."/>
            <person name="Henrissat B."/>
            <person name="Wiebenga A."/>
            <person name="De vries R.P."/>
            <person name="Grigoriev I.V."/>
            <person name="Mortensen U.H."/>
            <person name="Andersen M.R."/>
            <person name="Baker S.E."/>
        </authorList>
    </citation>
    <scope>NUCLEOTIDE SEQUENCE [LARGE SCALE GENOMIC DNA]</scope>
    <source>
        <strain evidence="1 2">CBS 707.79</strain>
    </source>
</reference>
<gene>
    <name evidence="1" type="ORF">BO71DRAFT_433950</name>
</gene>
<evidence type="ECO:0000313" key="2">
    <source>
        <dbReference type="Proteomes" id="UP000247810"/>
    </source>
</evidence>
<dbReference type="VEuPathDB" id="FungiDB:BO71DRAFT_433950"/>
<dbReference type="EMBL" id="KZ825987">
    <property type="protein sequence ID" value="PYH90321.1"/>
    <property type="molecule type" value="Genomic_DNA"/>
</dbReference>
<protein>
    <recommendedName>
        <fullName evidence="3">Ankyrin</fullName>
    </recommendedName>
</protein>
<keyword evidence="2" id="KW-1185">Reference proteome</keyword>
<evidence type="ECO:0008006" key="3">
    <source>
        <dbReference type="Google" id="ProtNLM"/>
    </source>
</evidence>
<name>A0A319D025_9EURO</name>
<dbReference type="STRING" id="1448320.A0A319D025"/>